<evidence type="ECO:0000313" key="7">
    <source>
        <dbReference type="EMBL" id="KDN20052.1"/>
    </source>
</evidence>
<name>A0A066U2F8_9PSEU</name>
<sequence>MVETWHEATIFLTQQFQPKTDPAARGLAAFAARTSYGAAMLTLTWGVLTATGWIRSVTGRKALRSTHMVLATATIIFGLVHALGFTYLTVQPYSFAYMFIPFGSGQETRHIAGMVGFEVMFAIFLTAGLQRFTSYRRWLWLHRCAYPAVGLIAIHSWFGAIANGHLSVTWLGGITLLVPAVTVSMLRFMPARTLERIGLVEEQVA</sequence>
<feature type="transmembrane region" description="Helical" evidence="5">
    <location>
        <begin position="68"/>
        <end position="90"/>
    </location>
</feature>
<dbReference type="EMBL" id="JMQI01000047">
    <property type="protein sequence ID" value="KDN20052.1"/>
    <property type="molecule type" value="Genomic_DNA"/>
</dbReference>
<evidence type="ECO:0000256" key="3">
    <source>
        <dbReference type="ARBA" id="ARBA00022989"/>
    </source>
</evidence>
<gene>
    <name evidence="7" type="ORF">DV20_23405</name>
</gene>
<evidence type="ECO:0000256" key="4">
    <source>
        <dbReference type="ARBA" id="ARBA00023136"/>
    </source>
</evidence>
<comment type="caution">
    <text evidence="7">The sequence shown here is derived from an EMBL/GenBank/DDBJ whole genome shotgun (WGS) entry which is preliminary data.</text>
</comment>
<keyword evidence="8" id="KW-1185">Reference proteome</keyword>
<evidence type="ECO:0000256" key="5">
    <source>
        <dbReference type="SAM" id="Phobius"/>
    </source>
</evidence>
<feature type="domain" description="Ferric oxidoreductase" evidence="6">
    <location>
        <begin position="49"/>
        <end position="151"/>
    </location>
</feature>
<dbReference type="eggNOG" id="COG1141">
    <property type="taxonomic scope" value="Bacteria"/>
</dbReference>
<organism evidence="7 8">
    <name type="scientific">Amycolatopsis rifamycinica</name>
    <dbReference type="NCBI Taxonomy" id="287986"/>
    <lineage>
        <taxon>Bacteria</taxon>
        <taxon>Bacillati</taxon>
        <taxon>Actinomycetota</taxon>
        <taxon>Actinomycetes</taxon>
        <taxon>Pseudonocardiales</taxon>
        <taxon>Pseudonocardiaceae</taxon>
        <taxon>Amycolatopsis</taxon>
    </lineage>
</organism>
<comment type="subcellular location">
    <subcellularLocation>
        <location evidence="1">Membrane</location>
        <topology evidence="1">Multi-pass membrane protein</topology>
    </subcellularLocation>
</comment>
<dbReference type="InterPro" id="IPR013130">
    <property type="entry name" value="Fe3_Rdtase_TM_dom"/>
</dbReference>
<proteinExistence type="predicted"/>
<evidence type="ECO:0000313" key="8">
    <source>
        <dbReference type="Proteomes" id="UP000027345"/>
    </source>
</evidence>
<feature type="transmembrane region" description="Helical" evidence="5">
    <location>
        <begin position="144"/>
        <end position="162"/>
    </location>
</feature>
<evidence type="ECO:0000259" key="6">
    <source>
        <dbReference type="Pfam" id="PF01794"/>
    </source>
</evidence>
<keyword evidence="2 5" id="KW-0812">Transmembrane</keyword>
<dbReference type="STRING" id="287986.DV20_23405"/>
<feature type="transmembrane region" description="Helical" evidence="5">
    <location>
        <begin position="110"/>
        <end position="132"/>
    </location>
</feature>
<dbReference type="Pfam" id="PF01794">
    <property type="entry name" value="Ferric_reduct"/>
    <property type="match status" value="1"/>
</dbReference>
<dbReference type="AlphaFoldDB" id="A0A066U2F8"/>
<keyword evidence="3 5" id="KW-1133">Transmembrane helix</keyword>
<evidence type="ECO:0000256" key="1">
    <source>
        <dbReference type="ARBA" id="ARBA00004141"/>
    </source>
</evidence>
<reference evidence="7 8" key="1">
    <citation type="submission" date="2014-05" db="EMBL/GenBank/DDBJ databases">
        <title>Draft genome sequence of Amycolatopsis rifamycinica DSM 46095.</title>
        <authorList>
            <person name="Lal R."/>
            <person name="Saxena A."/>
            <person name="Kumari R."/>
            <person name="Mukherjee U."/>
            <person name="Singh P."/>
            <person name="Sangwan N."/>
            <person name="Mahato N.K."/>
        </authorList>
    </citation>
    <scope>NUCLEOTIDE SEQUENCE [LARGE SCALE GENOMIC DNA]</scope>
    <source>
        <strain evidence="7 8">DSM 46095</strain>
    </source>
</reference>
<dbReference type="Proteomes" id="UP000027345">
    <property type="component" value="Unassembled WGS sequence"/>
</dbReference>
<dbReference type="RefSeq" id="WP_043783568.1">
    <property type="nucleotide sequence ID" value="NZ_JMQI01000047.1"/>
</dbReference>
<dbReference type="GO" id="GO:0016020">
    <property type="term" value="C:membrane"/>
    <property type="evidence" value="ECO:0007669"/>
    <property type="project" value="UniProtKB-SubCell"/>
</dbReference>
<keyword evidence="4 5" id="KW-0472">Membrane</keyword>
<evidence type="ECO:0000256" key="2">
    <source>
        <dbReference type="ARBA" id="ARBA00022692"/>
    </source>
</evidence>
<protein>
    <recommendedName>
        <fullName evidence="6">Ferric oxidoreductase domain-containing protein</fullName>
    </recommendedName>
</protein>
<dbReference type="OrthoDB" id="3668800at2"/>
<feature type="transmembrane region" description="Helical" evidence="5">
    <location>
        <begin position="36"/>
        <end position="56"/>
    </location>
</feature>
<feature type="transmembrane region" description="Helical" evidence="5">
    <location>
        <begin position="168"/>
        <end position="186"/>
    </location>
</feature>
<accession>A0A066U2F8</accession>